<dbReference type="AlphaFoldDB" id="K1V6E8"/>
<protein>
    <recommendedName>
        <fullName evidence="4">DNA polymerase delta subunit 3</fullName>
    </recommendedName>
</protein>
<feature type="compositionally biased region" description="Low complexity" evidence="1">
    <location>
        <begin position="331"/>
        <end position="340"/>
    </location>
</feature>
<dbReference type="GO" id="GO:0043625">
    <property type="term" value="C:delta DNA polymerase complex"/>
    <property type="evidence" value="ECO:0007669"/>
    <property type="project" value="InterPro"/>
</dbReference>
<reference evidence="2 3" key="1">
    <citation type="journal article" date="2012" name="Eukaryot. Cell">
        <title>Genome sequence of the Trichosporon asahii environmental strain CBS 8904.</title>
        <authorList>
            <person name="Yang R.Y."/>
            <person name="Li H.T."/>
            <person name="Zhu H."/>
            <person name="Zhou G.P."/>
            <person name="Wang M."/>
            <person name="Wang L."/>
        </authorList>
    </citation>
    <scope>NUCLEOTIDE SEQUENCE [LARGE SCALE GENOMIC DNA]</scope>
    <source>
        <strain evidence="2 3">CBS 8904</strain>
    </source>
</reference>
<sequence length="373" mass="40325">MGDANRDAERYLTASLGEGNAVSWSHATEVPADSQVTFRQVARKVGVSVNTAKESEAGSEADEEEVKAEESLENEPEDIVMEEKSEELDEKKKLFAPDQFSVHIYSLSPAPLKLLIPARKLRDSPNYANASLYGGITGEPLIATSKPLRDGAMDFSGKKTVKSEPAKTAKSEPAKAVKKEAVKEEPKPAEPQRKPASSKSRRRVIESDDEDEEPPSKPVSKSSSTATKGSAKNALEPTSSMVRAEDQAAMEAMMAMDVDFDDDDLEDTKPKPKPSTSAPSGTRKRKRRQVKKSKQEMDAKGYMVTKDYWTEESCSGSDTDTEAAPKPKPAAPASKPASKPVSRTASDSKPKPAPAKKAGSMGQSTLASFFKKK</sequence>
<dbReference type="PANTHER" id="PTHR17598">
    <property type="entry name" value="DNA POLYMERASE DELTA SUBUNIT 3"/>
    <property type="match status" value="1"/>
</dbReference>
<dbReference type="PANTHER" id="PTHR17598:SF13">
    <property type="entry name" value="DNA POLYMERASE DELTA SUBUNIT 3"/>
    <property type="match status" value="1"/>
</dbReference>
<dbReference type="Pfam" id="PF09507">
    <property type="entry name" value="CDC27"/>
    <property type="match status" value="1"/>
</dbReference>
<dbReference type="GO" id="GO:0006297">
    <property type="term" value="P:nucleotide-excision repair, DNA gap filling"/>
    <property type="evidence" value="ECO:0007669"/>
    <property type="project" value="TreeGrafter"/>
</dbReference>
<gene>
    <name evidence="2" type="ORF">A1Q2_06115</name>
</gene>
<feature type="region of interest" description="Disordered" evidence="1">
    <location>
        <begin position="50"/>
        <end position="77"/>
    </location>
</feature>
<evidence type="ECO:0000313" key="3">
    <source>
        <dbReference type="Proteomes" id="UP000006757"/>
    </source>
</evidence>
<dbReference type="Proteomes" id="UP000006757">
    <property type="component" value="Unassembled WGS sequence"/>
</dbReference>
<feature type="compositionally biased region" description="Basic residues" evidence="1">
    <location>
        <begin position="282"/>
        <end position="292"/>
    </location>
</feature>
<proteinExistence type="predicted"/>
<dbReference type="eggNOG" id="ENOG502TKNU">
    <property type="taxonomic scope" value="Eukaryota"/>
</dbReference>
<dbReference type="InterPro" id="IPR019038">
    <property type="entry name" value="POLD3"/>
</dbReference>
<accession>K1V6E8</accession>
<dbReference type="HOGENOM" id="CLU_772056_0_0_1"/>
<dbReference type="GO" id="GO:1904161">
    <property type="term" value="P:DNA synthesis involved in UV-damage excision repair"/>
    <property type="evidence" value="ECO:0007669"/>
    <property type="project" value="TreeGrafter"/>
</dbReference>
<dbReference type="InParanoid" id="K1V6E8"/>
<feature type="region of interest" description="Disordered" evidence="1">
    <location>
        <begin position="126"/>
        <end position="373"/>
    </location>
</feature>
<dbReference type="EMBL" id="AMBO01000368">
    <property type="protein sequence ID" value="EKC99579.1"/>
    <property type="molecule type" value="Genomic_DNA"/>
</dbReference>
<feature type="compositionally biased region" description="Acidic residues" evidence="1">
    <location>
        <begin position="57"/>
        <end position="77"/>
    </location>
</feature>
<evidence type="ECO:0008006" key="4">
    <source>
        <dbReference type="Google" id="ProtNLM"/>
    </source>
</evidence>
<feature type="compositionally biased region" description="Basic and acidic residues" evidence="1">
    <location>
        <begin position="161"/>
        <end position="193"/>
    </location>
</feature>
<dbReference type="GO" id="GO:0006271">
    <property type="term" value="P:DNA strand elongation involved in DNA replication"/>
    <property type="evidence" value="ECO:0007669"/>
    <property type="project" value="TreeGrafter"/>
</dbReference>
<keyword evidence="3" id="KW-1185">Reference proteome</keyword>
<dbReference type="OrthoDB" id="514823at2759"/>
<dbReference type="GO" id="GO:0003887">
    <property type="term" value="F:DNA-directed DNA polymerase activity"/>
    <property type="evidence" value="ECO:0007669"/>
    <property type="project" value="TreeGrafter"/>
</dbReference>
<organism evidence="2 3">
    <name type="scientific">Trichosporon asahii var. asahii (strain CBS 8904)</name>
    <name type="common">Yeast</name>
    <dbReference type="NCBI Taxonomy" id="1220162"/>
    <lineage>
        <taxon>Eukaryota</taxon>
        <taxon>Fungi</taxon>
        <taxon>Dikarya</taxon>
        <taxon>Basidiomycota</taxon>
        <taxon>Agaricomycotina</taxon>
        <taxon>Tremellomycetes</taxon>
        <taxon>Trichosporonales</taxon>
        <taxon>Trichosporonaceae</taxon>
        <taxon>Trichosporon</taxon>
    </lineage>
</organism>
<feature type="compositionally biased region" description="Low complexity" evidence="1">
    <location>
        <begin position="247"/>
        <end position="257"/>
    </location>
</feature>
<feature type="compositionally biased region" description="Low complexity" evidence="1">
    <location>
        <begin position="218"/>
        <end position="232"/>
    </location>
</feature>
<evidence type="ECO:0000256" key="1">
    <source>
        <dbReference type="SAM" id="MobiDB-lite"/>
    </source>
</evidence>
<evidence type="ECO:0000313" key="2">
    <source>
        <dbReference type="EMBL" id="EKC99579.1"/>
    </source>
</evidence>
<dbReference type="STRING" id="1220162.K1V6E8"/>
<name>K1V6E8_TRIAC</name>
<comment type="caution">
    <text evidence="2">The sequence shown here is derived from an EMBL/GenBank/DDBJ whole genome shotgun (WGS) entry which is preliminary data.</text>
</comment>